<evidence type="ECO:0000256" key="1">
    <source>
        <dbReference type="ARBA" id="ARBA00011063"/>
    </source>
</evidence>
<dbReference type="SMART" id="SM00226">
    <property type="entry name" value="LMWPc"/>
    <property type="match status" value="1"/>
</dbReference>
<dbReference type="Gene3D" id="3.40.50.2300">
    <property type="match status" value="1"/>
</dbReference>
<evidence type="ECO:0000256" key="2">
    <source>
        <dbReference type="ARBA" id="ARBA00013064"/>
    </source>
</evidence>
<dbReference type="InterPro" id="IPR036196">
    <property type="entry name" value="Ptyr_pPase_sf"/>
</dbReference>
<sequence>MKKFSVLMCCMGNICRSPTAEGVLRARLMDAGLADHVHVDSAGTHAYHLGHAPDARSQRCALSRGYDLSSLRARLALREDFAQFDLVLAMDRDNLERLRALCPPESRHKVRLLMEFATRHDAEEVPDPYYGEGDGFERVLDYIEDACDGLVADLRQRGLVADEAGR</sequence>
<proteinExistence type="inferred from homology"/>
<evidence type="ECO:0000256" key="3">
    <source>
        <dbReference type="ARBA" id="ARBA00022801"/>
    </source>
</evidence>
<accession>A0ABM8WZF1</accession>
<evidence type="ECO:0000313" key="7">
    <source>
        <dbReference type="Proteomes" id="UP000721236"/>
    </source>
</evidence>
<dbReference type="Pfam" id="PF01451">
    <property type="entry name" value="LMWPc"/>
    <property type="match status" value="1"/>
</dbReference>
<dbReference type="InterPro" id="IPR050438">
    <property type="entry name" value="LMW_PTPase"/>
</dbReference>
<keyword evidence="3 6" id="KW-0378">Hydrolase</keyword>
<dbReference type="RefSeq" id="WP_224041631.1">
    <property type="nucleotide sequence ID" value="NZ_CAJZAH010000002.1"/>
</dbReference>
<dbReference type="GO" id="GO:0004725">
    <property type="term" value="F:protein tyrosine phosphatase activity"/>
    <property type="evidence" value="ECO:0007669"/>
    <property type="project" value="UniProtKB-EC"/>
</dbReference>
<dbReference type="PANTHER" id="PTHR11717:SF7">
    <property type="entry name" value="LOW MOLECULAR WEIGHT PHOSPHOTYROSINE PROTEIN PHOSPHATASE"/>
    <property type="match status" value="1"/>
</dbReference>
<protein>
    <recommendedName>
        <fullName evidence="2">protein-tyrosine-phosphatase</fullName>
        <ecNumber evidence="2">3.1.3.48</ecNumber>
    </recommendedName>
</protein>
<dbReference type="EMBL" id="CAJZAH010000002">
    <property type="protein sequence ID" value="CAG9172976.1"/>
    <property type="molecule type" value="Genomic_DNA"/>
</dbReference>
<dbReference type="SUPFAM" id="SSF52788">
    <property type="entry name" value="Phosphotyrosine protein phosphatases I"/>
    <property type="match status" value="1"/>
</dbReference>
<evidence type="ECO:0000259" key="5">
    <source>
        <dbReference type="SMART" id="SM00226"/>
    </source>
</evidence>
<gene>
    <name evidence="6" type="ORF">LMG21510_02125</name>
</gene>
<evidence type="ECO:0000313" key="6">
    <source>
        <dbReference type="EMBL" id="CAG9172976.1"/>
    </source>
</evidence>
<organism evidence="6 7">
    <name type="scientific">Cupriavidus respiraculi</name>
    <dbReference type="NCBI Taxonomy" id="195930"/>
    <lineage>
        <taxon>Bacteria</taxon>
        <taxon>Pseudomonadati</taxon>
        <taxon>Pseudomonadota</taxon>
        <taxon>Betaproteobacteria</taxon>
        <taxon>Burkholderiales</taxon>
        <taxon>Burkholderiaceae</taxon>
        <taxon>Cupriavidus</taxon>
    </lineage>
</organism>
<dbReference type="CDD" id="cd16343">
    <property type="entry name" value="LMWPTP"/>
    <property type="match status" value="1"/>
</dbReference>
<keyword evidence="7" id="KW-1185">Reference proteome</keyword>
<dbReference type="InterPro" id="IPR017867">
    <property type="entry name" value="Tyr_phospatase_low_mol_wt"/>
</dbReference>
<dbReference type="PANTHER" id="PTHR11717">
    <property type="entry name" value="LOW MOLECULAR WEIGHT PROTEIN TYROSINE PHOSPHATASE"/>
    <property type="match status" value="1"/>
</dbReference>
<feature type="domain" description="Phosphotyrosine protein phosphatase I" evidence="5">
    <location>
        <begin position="4"/>
        <end position="153"/>
    </location>
</feature>
<evidence type="ECO:0000256" key="4">
    <source>
        <dbReference type="ARBA" id="ARBA00022912"/>
    </source>
</evidence>
<name>A0ABM8WZF1_9BURK</name>
<dbReference type="InterPro" id="IPR023485">
    <property type="entry name" value="Ptyr_pPase"/>
</dbReference>
<dbReference type="EC" id="3.1.3.48" evidence="2"/>
<dbReference type="PRINTS" id="PR00719">
    <property type="entry name" value="LMWPTPASE"/>
</dbReference>
<comment type="caution">
    <text evidence="6">The sequence shown here is derived from an EMBL/GenBank/DDBJ whole genome shotgun (WGS) entry which is preliminary data.</text>
</comment>
<reference evidence="6 7" key="1">
    <citation type="submission" date="2021-08" db="EMBL/GenBank/DDBJ databases">
        <authorList>
            <person name="Peeters C."/>
        </authorList>
    </citation>
    <scope>NUCLEOTIDE SEQUENCE [LARGE SCALE GENOMIC DNA]</scope>
    <source>
        <strain evidence="6 7">LMG 21510</strain>
    </source>
</reference>
<keyword evidence="4" id="KW-0904">Protein phosphatase</keyword>
<dbReference type="Proteomes" id="UP000721236">
    <property type="component" value="Unassembled WGS sequence"/>
</dbReference>
<comment type="similarity">
    <text evidence="1">Belongs to the low molecular weight phosphotyrosine protein phosphatase family.</text>
</comment>